<reference evidence="10 11" key="1">
    <citation type="journal article" date="2016" name="Nat. Commun.">
        <title>Thousands of microbial genomes shed light on interconnected biogeochemical processes in an aquifer system.</title>
        <authorList>
            <person name="Anantharaman K."/>
            <person name="Brown C.T."/>
            <person name="Hug L.A."/>
            <person name="Sharon I."/>
            <person name="Castelle C.J."/>
            <person name="Probst A.J."/>
            <person name="Thomas B.C."/>
            <person name="Singh A."/>
            <person name="Wilkins M.J."/>
            <person name="Karaoz U."/>
            <person name="Brodie E.L."/>
            <person name="Williams K.H."/>
            <person name="Hubbard S.S."/>
            <person name="Banfield J.F."/>
        </authorList>
    </citation>
    <scope>NUCLEOTIDE SEQUENCE [LARGE SCALE GENOMIC DNA]</scope>
</reference>
<dbReference type="Pfam" id="PF12704">
    <property type="entry name" value="MacB_PCD"/>
    <property type="match status" value="1"/>
</dbReference>
<dbReference type="GO" id="GO:0022857">
    <property type="term" value="F:transmembrane transporter activity"/>
    <property type="evidence" value="ECO:0007669"/>
    <property type="project" value="TreeGrafter"/>
</dbReference>
<comment type="similarity">
    <text evidence="6">Belongs to the ABC-4 integral membrane protein family.</text>
</comment>
<feature type="transmembrane region" description="Helical" evidence="7">
    <location>
        <begin position="21"/>
        <end position="45"/>
    </location>
</feature>
<evidence type="ECO:0000256" key="5">
    <source>
        <dbReference type="ARBA" id="ARBA00023136"/>
    </source>
</evidence>
<feature type="domain" description="ABC3 transporter permease C-terminal" evidence="8">
    <location>
        <begin position="280"/>
        <end position="390"/>
    </location>
</feature>
<organism evidence="10 11">
    <name type="scientific">Candidatus Curtissbacteria bacterium RBG_16_39_7</name>
    <dbReference type="NCBI Taxonomy" id="1797707"/>
    <lineage>
        <taxon>Bacteria</taxon>
        <taxon>Candidatus Curtissiibacteriota</taxon>
    </lineage>
</organism>
<dbReference type="InterPro" id="IPR050250">
    <property type="entry name" value="Macrolide_Exporter_MacB"/>
</dbReference>
<evidence type="ECO:0000256" key="3">
    <source>
        <dbReference type="ARBA" id="ARBA00022692"/>
    </source>
</evidence>
<accession>A0A1F5G2L3</accession>
<keyword evidence="5 7" id="KW-0472">Membrane</keyword>
<dbReference type="PANTHER" id="PTHR30572">
    <property type="entry name" value="MEMBRANE COMPONENT OF TRANSPORTER-RELATED"/>
    <property type="match status" value="1"/>
</dbReference>
<feature type="transmembrane region" description="Helical" evidence="7">
    <location>
        <begin position="320"/>
        <end position="346"/>
    </location>
</feature>
<comment type="subcellular location">
    <subcellularLocation>
        <location evidence="1">Cell membrane</location>
        <topology evidence="1">Multi-pass membrane protein</topology>
    </subcellularLocation>
</comment>
<dbReference type="AlphaFoldDB" id="A0A1F5G2L3"/>
<evidence type="ECO:0000313" key="10">
    <source>
        <dbReference type="EMBL" id="OGD86089.1"/>
    </source>
</evidence>
<evidence type="ECO:0000256" key="2">
    <source>
        <dbReference type="ARBA" id="ARBA00022475"/>
    </source>
</evidence>
<dbReference type="InterPro" id="IPR003838">
    <property type="entry name" value="ABC3_permease_C"/>
</dbReference>
<evidence type="ECO:0000259" key="8">
    <source>
        <dbReference type="Pfam" id="PF02687"/>
    </source>
</evidence>
<comment type="caution">
    <text evidence="10">The sequence shown here is derived from an EMBL/GenBank/DDBJ whole genome shotgun (WGS) entry which is preliminary data.</text>
</comment>
<sequence>MNLLESFKTAIASLRRNKVRSLLTMLGIIIGVASIVLLMSLGAGLQQSIKIQFEKLGTNSIYVMPGNLEEGFAGGQGMQTNKLKFSDTEDIRKNVKTVAAVSGGIESSVAVTYKGEKRKVVGFYGVDPEFTEIADYKMEQGRGFTRAENNSGKRVVVVGKTIVEKLLKNTNPLGKEILVKDKKYKIIGVLEKQGSLLGQDQDNVVIIPIESARRQLDFDRPTWILAKVNDSKNITQTKSEIKKLILKRLSSDDFSVLTSEETLQVVNVILGVVTTVLAGIAAISLVVGGIGISNIMLVSVTERTREIGLRKAVGATPGNILLQFLIEAVVLSLTGGFIGLAIAGAGTFLANFVMPATITWFAVLLSFSFSVAVGVIFGVAPAIRASRLNPIDALRYE</sequence>
<evidence type="ECO:0000256" key="6">
    <source>
        <dbReference type="ARBA" id="ARBA00038076"/>
    </source>
</evidence>
<feature type="domain" description="MacB-like periplasmic core" evidence="9">
    <location>
        <begin position="21"/>
        <end position="243"/>
    </location>
</feature>
<keyword evidence="3 7" id="KW-0812">Transmembrane</keyword>
<name>A0A1F5G2L3_9BACT</name>
<dbReference type="EMBL" id="MFAV01000034">
    <property type="protein sequence ID" value="OGD86089.1"/>
    <property type="molecule type" value="Genomic_DNA"/>
</dbReference>
<dbReference type="Proteomes" id="UP000176628">
    <property type="component" value="Unassembled WGS sequence"/>
</dbReference>
<dbReference type="InterPro" id="IPR025857">
    <property type="entry name" value="MacB_PCD"/>
</dbReference>
<gene>
    <name evidence="10" type="ORF">A2Z23_00385</name>
</gene>
<keyword evidence="4 7" id="KW-1133">Transmembrane helix</keyword>
<dbReference type="GO" id="GO:0005886">
    <property type="term" value="C:plasma membrane"/>
    <property type="evidence" value="ECO:0007669"/>
    <property type="project" value="UniProtKB-SubCell"/>
</dbReference>
<evidence type="ECO:0000256" key="4">
    <source>
        <dbReference type="ARBA" id="ARBA00022989"/>
    </source>
</evidence>
<proteinExistence type="inferred from homology"/>
<dbReference type="PANTHER" id="PTHR30572:SF4">
    <property type="entry name" value="ABC TRANSPORTER PERMEASE YTRF"/>
    <property type="match status" value="1"/>
</dbReference>
<dbReference type="Pfam" id="PF02687">
    <property type="entry name" value="FtsX"/>
    <property type="match status" value="1"/>
</dbReference>
<keyword evidence="2" id="KW-1003">Cell membrane</keyword>
<evidence type="ECO:0008006" key="12">
    <source>
        <dbReference type="Google" id="ProtNLM"/>
    </source>
</evidence>
<evidence type="ECO:0000256" key="7">
    <source>
        <dbReference type="SAM" id="Phobius"/>
    </source>
</evidence>
<feature type="transmembrane region" description="Helical" evidence="7">
    <location>
        <begin position="268"/>
        <end position="299"/>
    </location>
</feature>
<evidence type="ECO:0000256" key="1">
    <source>
        <dbReference type="ARBA" id="ARBA00004651"/>
    </source>
</evidence>
<evidence type="ECO:0000259" key="9">
    <source>
        <dbReference type="Pfam" id="PF12704"/>
    </source>
</evidence>
<feature type="transmembrane region" description="Helical" evidence="7">
    <location>
        <begin position="358"/>
        <end position="380"/>
    </location>
</feature>
<evidence type="ECO:0000313" key="11">
    <source>
        <dbReference type="Proteomes" id="UP000176628"/>
    </source>
</evidence>
<protein>
    <recommendedName>
        <fullName evidence="12">Multidrug ABC transporter substrate-binding protein</fullName>
    </recommendedName>
</protein>